<keyword evidence="10" id="KW-1133">Transmembrane helix</keyword>
<dbReference type="PRINTS" id="PR00385">
    <property type="entry name" value="P450"/>
</dbReference>
<keyword evidence="3 8" id="KW-0349">Heme</keyword>
<dbReference type="EMBL" id="QGNW01001072">
    <property type="protein sequence ID" value="RVW56746.1"/>
    <property type="molecule type" value="Genomic_DNA"/>
</dbReference>
<dbReference type="Pfam" id="PF00067">
    <property type="entry name" value="p450"/>
    <property type="match status" value="1"/>
</dbReference>
<evidence type="ECO:0000256" key="10">
    <source>
        <dbReference type="SAM" id="Phobius"/>
    </source>
</evidence>
<name>A0A438F9Y6_VITVI</name>
<keyword evidence="4 8" id="KW-0479">Metal-binding</keyword>
<dbReference type="GO" id="GO:0020037">
    <property type="term" value="F:heme binding"/>
    <property type="evidence" value="ECO:0007669"/>
    <property type="project" value="InterPro"/>
</dbReference>
<keyword evidence="5 9" id="KW-0560">Oxidoreductase</keyword>
<reference evidence="11 12" key="1">
    <citation type="journal article" date="2018" name="PLoS Genet.">
        <title>Population sequencing reveals clonal diversity and ancestral inbreeding in the grapevine cultivar Chardonnay.</title>
        <authorList>
            <person name="Roach M.J."/>
            <person name="Johnson D.L."/>
            <person name="Bohlmann J."/>
            <person name="van Vuuren H.J."/>
            <person name="Jones S.J."/>
            <person name="Pretorius I.S."/>
            <person name="Schmidt S.A."/>
            <person name="Borneman A.R."/>
        </authorList>
    </citation>
    <scope>NUCLEOTIDE SEQUENCE [LARGE SCALE GENOMIC DNA]</scope>
    <source>
        <strain evidence="12">cv. Chardonnay</strain>
        <tissue evidence="11">Leaf</tissue>
    </source>
</reference>
<keyword evidence="10" id="KW-0812">Transmembrane</keyword>
<comment type="cofactor">
    <cofactor evidence="1 8">
        <name>heme</name>
        <dbReference type="ChEBI" id="CHEBI:30413"/>
    </cofactor>
</comment>
<dbReference type="PRINTS" id="PR00463">
    <property type="entry name" value="EP450I"/>
</dbReference>
<dbReference type="InterPro" id="IPR002401">
    <property type="entry name" value="Cyt_P450_E_grp-I"/>
</dbReference>
<evidence type="ECO:0000256" key="2">
    <source>
        <dbReference type="ARBA" id="ARBA00010617"/>
    </source>
</evidence>
<accession>A0A438F9Y6</accession>
<comment type="similarity">
    <text evidence="2 9">Belongs to the cytochrome P450 family.</text>
</comment>
<dbReference type="InterPro" id="IPR001128">
    <property type="entry name" value="Cyt_P450"/>
</dbReference>
<dbReference type="InterPro" id="IPR036396">
    <property type="entry name" value="Cyt_P450_sf"/>
</dbReference>
<evidence type="ECO:0000256" key="7">
    <source>
        <dbReference type="ARBA" id="ARBA00023033"/>
    </source>
</evidence>
<dbReference type="GO" id="GO:0004497">
    <property type="term" value="F:monooxygenase activity"/>
    <property type="evidence" value="ECO:0007669"/>
    <property type="project" value="UniProtKB-KW"/>
</dbReference>
<evidence type="ECO:0000256" key="8">
    <source>
        <dbReference type="PIRSR" id="PIRSR602401-1"/>
    </source>
</evidence>
<dbReference type="GO" id="GO:0005506">
    <property type="term" value="F:iron ion binding"/>
    <property type="evidence" value="ECO:0007669"/>
    <property type="project" value="InterPro"/>
</dbReference>
<comment type="caution">
    <text evidence="11">The sequence shown here is derived from an EMBL/GenBank/DDBJ whole genome shotgun (WGS) entry which is preliminary data.</text>
</comment>
<dbReference type="PROSITE" id="PS00086">
    <property type="entry name" value="CYTOCHROME_P450"/>
    <property type="match status" value="1"/>
</dbReference>
<feature type="binding site" description="axial binding residue" evidence="8">
    <location>
        <position position="463"/>
    </location>
    <ligand>
        <name>heme</name>
        <dbReference type="ChEBI" id="CHEBI:30413"/>
    </ligand>
    <ligandPart>
        <name>Fe</name>
        <dbReference type="ChEBI" id="CHEBI:18248"/>
    </ligandPart>
</feature>
<dbReference type="Proteomes" id="UP000288805">
    <property type="component" value="Unassembled WGS sequence"/>
</dbReference>
<evidence type="ECO:0000256" key="5">
    <source>
        <dbReference type="ARBA" id="ARBA00023002"/>
    </source>
</evidence>
<evidence type="ECO:0000256" key="9">
    <source>
        <dbReference type="RuleBase" id="RU000461"/>
    </source>
</evidence>
<dbReference type="AlphaFoldDB" id="A0A438F9Y6"/>
<dbReference type="CDD" id="cd11072">
    <property type="entry name" value="CYP71-like"/>
    <property type="match status" value="1"/>
</dbReference>
<evidence type="ECO:0000313" key="12">
    <source>
        <dbReference type="Proteomes" id="UP000288805"/>
    </source>
</evidence>
<dbReference type="PANTHER" id="PTHR47955">
    <property type="entry name" value="CYTOCHROME P450 FAMILY 71 PROTEIN"/>
    <property type="match status" value="1"/>
</dbReference>
<evidence type="ECO:0000256" key="6">
    <source>
        <dbReference type="ARBA" id="ARBA00023004"/>
    </source>
</evidence>
<protein>
    <submittedName>
        <fullName evidence="11">2-methylbutanal oxime monooxygenase</fullName>
    </submittedName>
</protein>
<evidence type="ECO:0000256" key="3">
    <source>
        <dbReference type="ARBA" id="ARBA00022617"/>
    </source>
</evidence>
<evidence type="ECO:0000313" key="11">
    <source>
        <dbReference type="EMBL" id="RVW56746.1"/>
    </source>
</evidence>
<sequence>MTMKISENMLLLFSQSSANQWLLALGILSFPILYLFLLQRWKKKGIEGAARLPPSPPKLPIIGNLRQLGKLPHRSLSKLSQEFGPVLLLQLGRIPTLLISSADMAKEVLKTHDIDCCSRAPSQGPKRLSYNFLDMCFSPYSDYWRAMRKVFVLELLSAKRAHSLWHAWEVEVSHLISSLSEASPNPVDLHEKIFSLMDGILNMFAFGKNYGGKQFKNEKFQDVLVEAMKMLDSFSAEDFFPSVGWIIDALTGLRARHNKCFRNLDNYFQMVVDEHLDPTRPKPEHEDLVDVLLGLSKDENFAFHLTNDHIKAILLNTFIGGTDTGAVTMVWAMSELMANPRVMKKVQAEVRSCVGSKPKVDRDDLAKLKYLKMVVKETFRMHPAAPLLIPHRTRQHCQINANGCTYDIFPQTTILVNAFAIGRDPNSWKNPDEFYPERFEDSDIDFKGQHFELLPFGAGRRICPAIAMAVSTVEFTLANLLYCFDWEMPMGMKTQDMDMEEMGGITTHRKTPLCLVPIKYGCVE</sequence>
<dbReference type="Gene3D" id="1.10.630.10">
    <property type="entry name" value="Cytochrome P450"/>
    <property type="match status" value="1"/>
</dbReference>
<proteinExistence type="inferred from homology"/>
<dbReference type="GO" id="GO:0016705">
    <property type="term" value="F:oxidoreductase activity, acting on paired donors, with incorporation or reduction of molecular oxygen"/>
    <property type="evidence" value="ECO:0007669"/>
    <property type="project" value="InterPro"/>
</dbReference>
<dbReference type="FunFam" id="1.10.630.10:FF:000043">
    <property type="entry name" value="Cytochrome P450 99A2"/>
    <property type="match status" value="1"/>
</dbReference>
<dbReference type="SUPFAM" id="SSF48264">
    <property type="entry name" value="Cytochrome P450"/>
    <property type="match status" value="1"/>
</dbReference>
<keyword evidence="6 8" id="KW-0408">Iron</keyword>
<evidence type="ECO:0000256" key="4">
    <source>
        <dbReference type="ARBA" id="ARBA00022723"/>
    </source>
</evidence>
<keyword evidence="10" id="KW-0472">Membrane</keyword>
<gene>
    <name evidence="11" type="primary">CYP71E7_3</name>
    <name evidence="11" type="ORF">CK203_095741</name>
</gene>
<dbReference type="InterPro" id="IPR017972">
    <property type="entry name" value="Cyt_P450_CS"/>
</dbReference>
<evidence type="ECO:0000256" key="1">
    <source>
        <dbReference type="ARBA" id="ARBA00001971"/>
    </source>
</evidence>
<keyword evidence="7 9" id="KW-0503">Monooxygenase</keyword>
<dbReference type="PANTHER" id="PTHR47955:SF11">
    <property type="entry name" value="4-HYDROXYPHENYLACETALDEHYDE OXIME MONOOXYGENASE"/>
    <property type="match status" value="1"/>
</dbReference>
<feature type="transmembrane region" description="Helical" evidence="10">
    <location>
        <begin position="20"/>
        <end position="38"/>
    </location>
</feature>
<organism evidence="11 12">
    <name type="scientific">Vitis vinifera</name>
    <name type="common">Grape</name>
    <dbReference type="NCBI Taxonomy" id="29760"/>
    <lineage>
        <taxon>Eukaryota</taxon>
        <taxon>Viridiplantae</taxon>
        <taxon>Streptophyta</taxon>
        <taxon>Embryophyta</taxon>
        <taxon>Tracheophyta</taxon>
        <taxon>Spermatophyta</taxon>
        <taxon>Magnoliopsida</taxon>
        <taxon>eudicotyledons</taxon>
        <taxon>Gunneridae</taxon>
        <taxon>Pentapetalae</taxon>
        <taxon>rosids</taxon>
        <taxon>Vitales</taxon>
        <taxon>Vitaceae</taxon>
        <taxon>Viteae</taxon>
        <taxon>Vitis</taxon>
    </lineage>
</organism>